<evidence type="ECO:0000313" key="2">
    <source>
        <dbReference type="EMBL" id="TDD01371.1"/>
    </source>
</evidence>
<organism evidence="2 3">
    <name type="scientific">Nonomuraea deserti</name>
    <dbReference type="NCBI Taxonomy" id="1848322"/>
    <lineage>
        <taxon>Bacteria</taxon>
        <taxon>Bacillati</taxon>
        <taxon>Actinomycetota</taxon>
        <taxon>Actinomycetes</taxon>
        <taxon>Streptosporangiales</taxon>
        <taxon>Streptosporangiaceae</taxon>
        <taxon>Nonomuraea</taxon>
    </lineage>
</organism>
<keyword evidence="1" id="KW-0732">Signal</keyword>
<reference evidence="2 3" key="1">
    <citation type="submission" date="2019-03" db="EMBL/GenBank/DDBJ databases">
        <title>Draft genome sequences of novel Actinobacteria.</title>
        <authorList>
            <person name="Sahin N."/>
            <person name="Ay H."/>
            <person name="Saygin H."/>
        </authorList>
    </citation>
    <scope>NUCLEOTIDE SEQUENCE [LARGE SCALE GENOMIC DNA]</scope>
    <source>
        <strain evidence="2 3">KC310</strain>
    </source>
</reference>
<accession>A0A4R4V9J8</accession>
<dbReference type="Proteomes" id="UP000295258">
    <property type="component" value="Unassembled WGS sequence"/>
</dbReference>
<comment type="caution">
    <text evidence="2">The sequence shown here is derived from an EMBL/GenBank/DDBJ whole genome shotgun (WGS) entry which is preliminary data.</text>
</comment>
<keyword evidence="3" id="KW-1185">Reference proteome</keyword>
<dbReference type="EMBL" id="SMKO01000078">
    <property type="protein sequence ID" value="TDD01371.1"/>
    <property type="molecule type" value="Genomic_DNA"/>
</dbReference>
<evidence type="ECO:0008006" key="4">
    <source>
        <dbReference type="Google" id="ProtNLM"/>
    </source>
</evidence>
<evidence type="ECO:0000256" key="1">
    <source>
        <dbReference type="SAM" id="SignalP"/>
    </source>
</evidence>
<dbReference type="RefSeq" id="WP_132597836.1">
    <property type="nucleotide sequence ID" value="NZ_SMKO01000078.1"/>
</dbReference>
<feature type="signal peptide" evidence="1">
    <location>
        <begin position="1"/>
        <end position="25"/>
    </location>
</feature>
<evidence type="ECO:0000313" key="3">
    <source>
        <dbReference type="Proteomes" id="UP000295258"/>
    </source>
</evidence>
<sequence>MLRSVVAALTLTAAALLLAAVPAIADDDTDPQNLTCGKDISSEIDVNIPDQSPRTHRFCADEDDPDQIHEFVWES</sequence>
<proteinExistence type="predicted"/>
<protein>
    <recommendedName>
        <fullName evidence="4">Secreted protein</fullName>
    </recommendedName>
</protein>
<dbReference type="AlphaFoldDB" id="A0A4R4V9J8"/>
<gene>
    <name evidence="2" type="ORF">E1292_26045</name>
</gene>
<name>A0A4R4V9J8_9ACTN</name>
<feature type="chain" id="PRO_5020382740" description="Secreted protein" evidence="1">
    <location>
        <begin position="26"/>
        <end position="75"/>
    </location>
</feature>